<gene>
    <name evidence="1" type="ORF">RDB_LOCUS23539</name>
</gene>
<accession>A0A8H2X9R6</accession>
<name>A0A8H2X9R6_9AGAM</name>
<sequence length="494" mass="55087">MISGCLPLQYRILLDRLGFVATPNTGSPSLELKVRILQEKKLRLNHGRLAPSATIQLENHNTLANIQLSRGVLVVDNIPLTSPLETKIHRLASFNKGTDYEYSLAHDENMPVGYVGRVKVEAALDLLVLVEYLNGDDLRFSLRSLKTGLPHPDAAQSTIVNHVLDIHLPRTHTFGVEIVDRRIVHVGQSLSRSTPLLTAWDWTTGELVTSTPIPGHNYAFLSKDIFVVACDQTKCGGAYILLALSVFTLEDISPGEAARFVAILCLPTTDGPSRPVFELYPTPPIFISNPHESYTSVRIFDLDEGSRYLALRLTARPTRVTSNESTGILFIHSLGLRTLAKRLAAARRSPVFVRWDNWGFMTCWLQVKPPVLWRSIYGHRAAFLRLDSSTGDCEVLVYDLRVTRHVRSRPVAGDPSISVTSTLDEQMNRLFSVKGKSTRHPALVSSFWVGPDVVPKGRAGEYHFDLKMDDEHVVLIKRGRDTSASNSTMHVFEI</sequence>
<dbReference type="Proteomes" id="UP000663888">
    <property type="component" value="Unassembled WGS sequence"/>
</dbReference>
<evidence type="ECO:0000313" key="2">
    <source>
        <dbReference type="Proteomes" id="UP000663888"/>
    </source>
</evidence>
<proteinExistence type="predicted"/>
<protein>
    <submittedName>
        <fullName evidence="1">Uncharacterized protein</fullName>
    </submittedName>
</protein>
<dbReference type="EMBL" id="CAJMWX010000613">
    <property type="protein sequence ID" value="CAE6421389.1"/>
    <property type="molecule type" value="Genomic_DNA"/>
</dbReference>
<dbReference type="AlphaFoldDB" id="A0A8H2X9R6"/>
<comment type="caution">
    <text evidence="1">The sequence shown here is derived from an EMBL/GenBank/DDBJ whole genome shotgun (WGS) entry which is preliminary data.</text>
</comment>
<evidence type="ECO:0000313" key="1">
    <source>
        <dbReference type="EMBL" id="CAE6421389.1"/>
    </source>
</evidence>
<reference evidence="1" key="1">
    <citation type="submission" date="2021-01" db="EMBL/GenBank/DDBJ databases">
        <authorList>
            <person name="Kaushik A."/>
        </authorList>
    </citation>
    <scope>NUCLEOTIDE SEQUENCE</scope>
    <source>
        <strain evidence="1">AG4-R118</strain>
    </source>
</reference>
<organism evidence="1 2">
    <name type="scientific">Rhizoctonia solani</name>
    <dbReference type="NCBI Taxonomy" id="456999"/>
    <lineage>
        <taxon>Eukaryota</taxon>
        <taxon>Fungi</taxon>
        <taxon>Dikarya</taxon>
        <taxon>Basidiomycota</taxon>
        <taxon>Agaricomycotina</taxon>
        <taxon>Agaricomycetes</taxon>
        <taxon>Cantharellales</taxon>
        <taxon>Ceratobasidiaceae</taxon>
        <taxon>Rhizoctonia</taxon>
    </lineage>
</organism>